<dbReference type="GO" id="GO:0008168">
    <property type="term" value="F:methyltransferase activity"/>
    <property type="evidence" value="ECO:0007669"/>
    <property type="project" value="UniProtKB-KW"/>
</dbReference>
<feature type="domain" description="Methyltransferase" evidence="3">
    <location>
        <begin position="46"/>
        <end position="138"/>
    </location>
</feature>
<evidence type="ECO:0000259" key="3">
    <source>
        <dbReference type="Pfam" id="PF13649"/>
    </source>
</evidence>
<evidence type="ECO:0000256" key="2">
    <source>
        <dbReference type="ARBA" id="ARBA00022679"/>
    </source>
</evidence>
<dbReference type="InterPro" id="IPR029063">
    <property type="entry name" value="SAM-dependent_MTases_sf"/>
</dbReference>
<dbReference type="InterPro" id="IPR041698">
    <property type="entry name" value="Methyltransf_25"/>
</dbReference>
<dbReference type="PANTHER" id="PTHR43861:SF1">
    <property type="entry name" value="TRANS-ACONITATE 2-METHYLTRANSFERASE"/>
    <property type="match status" value="1"/>
</dbReference>
<protein>
    <submittedName>
        <fullName evidence="4">Class I SAM-dependent methyltransferase</fullName>
    </submittedName>
</protein>
<dbReference type="EMBL" id="JAKVQD010000001">
    <property type="protein sequence ID" value="MCH4551383.1"/>
    <property type="molecule type" value="Genomic_DNA"/>
</dbReference>
<reference evidence="4" key="1">
    <citation type="submission" date="2022-02" db="EMBL/GenBank/DDBJ databases">
        <title>Aestuariibaculum sp., a marine bacterium isolated from sediment in Guangxi.</title>
        <authorList>
            <person name="Ying J."/>
        </authorList>
    </citation>
    <scope>NUCLEOTIDE SEQUENCE</scope>
    <source>
        <strain evidence="4">L182</strain>
    </source>
</reference>
<dbReference type="Gene3D" id="3.40.50.150">
    <property type="entry name" value="Vaccinia Virus protein VP39"/>
    <property type="match status" value="1"/>
</dbReference>
<dbReference type="Pfam" id="PF13649">
    <property type="entry name" value="Methyltransf_25"/>
    <property type="match status" value="1"/>
</dbReference>
<sequence>MNKYQETFNTWNSIANRYEEAFFDLHLYNDTYDFFLDNLPDKESKILDVGCGPGNITNYLLNKSPNLKIKGIDISKNMIALAQKNNKSAEFKIMDIRNLDSLQDSFDGIICGFCLPYLSKKDYSKLISDCNLLLNKNGILYLSFVEGDTKNSGYISGSTGDRMYFYYHNLKDLKNELTIHGFESPKLILKSYAKRNGSEETHSILISRKK</sequence>
<dbReference type="Proteomes" id="UP001156141">
    <property type="component" value="Unassembled WGS sequence"/>
</dbReference>
<keyword evidence="1 4" id="KW-0489">Methyltransferase</keyword>
<dbReference type="PANTHER" id="PTHR43861">
    <property type="entry name" value="TRANS-ACONITATE 2-METHYLTRANSFERASE-RELATED"/>
    <property type="match status" value="1"/>
</dbReference>
<keyword evidence="5" id="KW-1185">Reference proteome</keyword>
<organism evidence="4 5">
    <name type="scientific">Aestuariibaculum lutulentum</name>
    <dbReference type="NCBI Taxonomy" id="2920935"/>
    <lineage>
        <taxon>Bacteria</taxon>
        <taxon>Pseudomonadati</taxon>
        <taxon>Bacteroidota</taxon>
        <taxon>Flavobacteriia</taxon>
        <taxon>Flavobacteriales</taxon>
        <taxon>Flavobacteriaceae</taxon>
    </lineage>
</organism>
<comment type="caution">
    <text evidence="4">The sequence shown here is derived from an EMBL/GenBank/DDBJ whole genome shotgun (WGS) entry which is preliminary data.</text>
</comment>
<name>A0ABS9REK3_9FLAO</name>
<dbReference type="CDD" id="cd02440">
    <property type="entry name" value="AdoMet_MTases"/>
    <property type="match status" value="1"/>
</dbReference>
<evidence type="ECO:0000256" key="1">
    <source>
        <dbReference type="ARBA" id="ARBA00022603"/>
    </source>
</evidence>
<gene>
    <name evidence="4" type="ORF">MKW35_02035</name>
</gene>
<keyword evidence="2" id="KW-0808">Transferase</keyword>
<evidence type="ECO:0000313" key="5">
    <source>
        <dbReference type="Proteomes" id="UP001156141"/>
    </source>
</evidence>
<dbReference type="SUPFAM" id="SSF53335">
    <property type="entry name" value="S-adenosyl-L-methionine-dependent methyltransferases"/>
    <property type="match status" value="1"/>
</dbReference>
<proteinExistence type="predicted"/>
<evidence type="ECO:0000313" key="4">
    <source>
        <dbReference type="EMBL" id="MCH4551383.1"/>
    </source>
</evidence>
<dbReference type="GO" id="GO:0032259">
    <property type="term" value="P:methylation"/>
    <property type="evidence" value="ECO:0007669"/>
    <property type="project" value="UniProtKB-KW"/>
</dbReference>
<accession>A0ABS9REK3</accession>
<dbReference type="RefSeq" id="WP_240571727.1">
    <property type="nucleotide sequence ID" value="NZ_CP136709.1"/>
</dbReference>